<evidence type="ECO:0000256" key="1">
    <source>
        <dbReference type="SAM" id="MobiDB-lite"/>
    </source>
</evidence>
<gene>
    <name evidence="3" type="ORF">S01H1_78698</name>
</gene>
<comment type="caution">
    <text evidence="3">The sequence shown here is derived from an EMBL/GenBank/DDBJ whole genome shotgun (WGS) entry which is preliminary data.</text>
</comment>
<name>X0YG77_9ZZZZ</name>
<proteinExistence type="predicted"/>
<feature type="region of interest" description="Disordered" evidence="1">
    <location>
        <begin position="202"/>
        <end position="229"/>
    </location>
</feature>
<accession>X0YG77</accession>
<feature type="domain" description="CARDB" evidence="2">
    <location>
        <begin position="118"/>
        <end position="187"/>
    </location>
</feature>
<feature type="non-terminal residue" evidence="3">
    <location>
        <position position="229"/>
    </location>
</feature>
<dbReference type="EMBL" id="BARS01052985">
    <property type="protein sequence ID" value="GAG47628.1"/>
    <property type="molecule type" value="Genomic_DNA"/>
</dbReference>
<dbReference type="Pfam" id="PF07705">
    <property type="entry name" value="CARDB"/>
    <property type="match status" value="1"/>
</dbReference>
<organism evidence="3">
    <name type="scientific">marine sediment metagenome</name>
    <dbReference type="NCBI Taxonomy" id="412755"/>
    <lineage>
        <taxon>unclassified sequences</taxon>
        <taxon>metagenomes</taxon>
        <taxon>ecological metagenomes</taxon>
    </lineage>
</organism>
<reference evidence="3" key="1">
    <citation type="journal article" date="2014" name="Front. Microbiol.">
        <title>High frequency of phylogenetically diverse reductive dehalogenase-homologous genes in deep subseafloor sedimentary metagenomes.</title>
        <authorList>
            <person name="Kawai M."/>
            <person name="Futagami T."/>
            <person name="Toyoda A."/>
            <person name="Takaki Y."/>
            <person name="Nishi S."/>
            <person name="Hori S."/>
            <person name="Arai W."/>
            <person name="Tsubouchi T."/>
            <person name="Morono Y."/>
            <person name="Uchiyama I."/>
            <person name="Ito T."/>
            <person name="Fujiyama A."/>
            <person name="Inagaki F."/>
            <person name="Takami H."/>
        </authorList>
    </citation>
    <scope>NUCLEOTIDE SEQUENCE</scope>
    <source>
        <strain evidence="3">Expedition CK06-06</strain>
    </source>
</reference>
<dbReference type="InterPro" id="IPR013783">
    <property type="entry name" value="Ig-like_fold"/>
</dbReference>
<sequence>GTIALDKYGDPLETLEAAVDENPPDPPEGAHILGAFDFGPDGATFDPPITLTWNYDPEDVPENMDLVIAYYDEEEGEWVYLPVEWINNTLTASVSHFTTFALITVPKPAAFTLSSLLISPAEVAPAEEVNISILVANTGGREGTYTATLNINGVKEEEKVVTVAAGGSKTVTFSVSRKDAGSYTVAVDGLSGSFTVVAPVPPAPSVPAPPPVTPLAPTPPVPAPTPPAP</sequence>
<evidence type="ECO:0000259" key="2">
    <source>
        <dbReference type="Pfam" id="PF07705"/>
    </source>
</evidence>
<dbReference type="InterPro" id="IPR011635">
    <property type="entry name" value="CARDB"/>
</dbReference>
<dbReference type="Gene3D" id="2.60.40.10">
    <property type="entry name" value="Immunoglobulins"/>
    <property type="match status" value="1"/>
</dbReference>
<dbReference type="AlphaFoldDB" id="X0YG77"/>
<protein>
    <recommendedName>
        <fullName evidence="2">CARDB domain-containing protein</fullName>
    </recommendedName>
</protein>
<evidence type="ECO:0000313" key="3">
    <source>
        <dbReference type="EMBL" id="GAG47628.1"/>
    </source>
</evidence>
<feature type="non-terminal residue" evidence="3">
    <location>
        <position position="1"/>
    </location>
</feature>